<keyword evidence="6" id="KW-1185">Reference proteome</keyword>
<evidence type="ECO:0000313" key="6">
    <source>
        <dbReference type="Proteomes" id="UP000019132"/>
    </source>
</evidence>
<dbReference type="GO" id="GO:0005509">
    <property type="term" value="F:calcium ion binding"/>
    <property type="evidence" value="ECO:0007669"/>
    <property type="project" value="InterPro"/>
</dbReference>
<evidence type="ECO:0000259" key="4">
    <source>
        <dbReference type="PROSITE" id="PS50222"/>
    </source>
</evidence>
<reference evidence="6" key="1">
    <citation type="journal article" date="2010" name="Genome Biol.">
        <title>Genome sequence of the necrotrophic plant pathogen Pythium ultimum reveals original pathogenicity mechanisms and effector repertoire.</title>
        <authorList>
            <person name="Levesque C.A."/>
            <person name="Brouwer H."/>
            <person name="Cano L."/>
            <person name="Hamilton J.P."/>
            <person name="Holt C."/>
            <person name="Huitema E."/>
            <person name="Raffaele S."/>
            <person name="Robideau G.P."/>
            <person name="Thines M."/>
            <person name="Win J."/>
            <person name="Zerillo M.M."/>
            <person name="Beakes G.W."/>
            <person name="Boore J.L."/>
            <person name="Busam D."/>
            <person name="Dumas B."/>
            <person name="Ferriera S."/>
            <person name="Fuerstenberg S.I."/>
            <person name="Gachon C.M."/>
            <person name="Gaulin E."/>
            <person name="Govers F."/>
            <person name="Grenville-Briggs L."/>
            <person name="Horner N."/>
            <person name="Hostetler J."/>
            <person name="Jiang R.H."/>
            <person name="Johnson J."/>
            <person name="Krajaejun T."/>
            <person name="Lin H."/>
            <person name="Meijer H.J."/>
            <person name="Moore B."/>
            <person name="Morris P."/>
            <person name="Phuntmart V."/>
            <person name="Puiu D."/>
            <person name="Shetty J."/>
            <person name="Stajich J.E."/>
            <person name="Tripathy S."/>
            <person name="Wawra S."/>
            <person name="van West P."/>
            <person name="Whitty B.R."/>
            <person name="Coutinho P.M."/>
            <person name="Henrissat B."/>
            <person name="Martin F."/>
            <person name="Thomas P.D."/>
            <person name="Tyler B.M."/>
            <person name="De Vries R.P."/>
            <person name="Kamoun S."/>
            <person name="Yandell M."/>
            <person name="Tisserat N."/>
            <person name="Buell C.R."/>
        </authorList>
    </citation>
    <scope>NUCLEOTIDE SEQUENCE</scope>
    <source>
        <strain evidence="6">DAOM:BR144</strain>
    </source>
</reference>
<dbReference type="EnsemblProtists" id="PYU1_T000507">
    <property type="protein sequence ID" value="PYU1_T000507"/>
    <property type="gene ID" value="PYU1_G000507"/>
</dbReference>
<organism evidence="5 6">
    <name type="scientific">Globisporangium ultimum (strain ATCC 200006 / CBS 805.95 / DAOM BR144)</name>
    <name type="common">Pythium ultimum</name>
    <dbReference type="NCBI Taxonomy" id="431595"/>
    <lineage>
        <taxon>Eukaryota</taxon>
        <taxon>Sar</taxon>
        <taxon>Stramenopiles</taxon>
        <taxon>Oomycota</taxon>
        <taxon>Peronosporomycetes</taxon>
        <taxon>Pythiales</taxon>
        <taxon>Pythiaceae</taxon>
        <taxon>Globisporangium</taxon>
    </lineage>
</organism>
<dbReference type="PROSITE" id="PS00018">
    <property type="entry name" value="EF_HAND_1"/>
    <property type="match status" value="3"/>
</dbReference>
<evidence type="ECO:0000256" key="2">
    <source>
        <dbReference type="ARBA" id="ARBA00022737"/>
    </source>
</evidence>
<dbReference type="Gene3D" id="1.10.238.10">
    <property type="entry name" value="EF-hand"/>
    <property type="match status" value="2"/>
</dbReference>
<dbReference type="InterPro" id="IPR051581">
    <property type="entry name" value="Ca-bind"/>
</dbReference>
<proteinExistence type="predicted"/>
<dbReference type="PROSITE" id="PS50222">
    <property type="entry name" value="EF_HAND_2"/>
    <property type="match status" value="3"/>
</dbReference>
<dbReference type="PANTHER" id="PTHR34524:SF6">
    <property type="entry name" value="CALCYPHOSINE LIKE"/>
    <property type="match status" value="1"/>
</dbReference>
<dbReference type="PANTHER" id="PTHR34524">
    <property type="entry name" value="CALCYPHOSIN"/>
    <property type="match status" value="1"/>
</dbReference>
<dbReference type="Pfam" id="PF13499">
    <property type="entry name" value="EF-hand_7"/>
    <property type="match status" value="1"/>
</dbReference>
<dbReference type="VEuPathDB" id="FungiDB:PYU1_G000507"/>
<dbReference type="InterPro" id="IPR002048">
    <property type="entry name" value="EF_hand_dom"/>
</dbReference>
<dbReference type="STRING" id="431595.K3W6B6"/>
<keyword evidence="1" id="KW-0479">Metal-binding</keyword>
<dbReference type="Proteomes" id="UP000019132">
    <property type="component" value="Unassembled WGS sequence"/>
</dbReference>
<keyword evidence="2" id="KW-0677">Repeat</keyword>
<dbReference type="SMART" id="SM00054">
    <property type="entry name" value="EFh"/>
    <property type="match status" value="3"/>
</dbReference>
<keyword evidence="3" id="KW-0106">Calcium</keyword>
<dbReference type="InterPro" id="IPR011992">
    <property type="entry name" value="EF-hand-dom_pair"/>
</dbReference>
<name>K3W6B6_GLOUD</name>
<dbReference type="Pfam" id="PF13202">
    <property type="entry name" value="EF-hand_5"/>
    <property type="match status" value="1"/>
</dbReference>
<feature type="domain" description="EF-hand" evidence="4">
    <location>
        <begin position="92"/>
        <end position="127"/>
    </location>
</feature>
<dbReference type="InterPro" id="IPR018247">
    <property type="entry name" value="EF_Hand_1_Ca_BS"/>
</dbReference>
<dbReference type="AlphaFoldDB" id="K3W6B6"/>
<dbReference type="InParanoid" id="K3W6B6"/>
<evidence type="ECO:0000256" key="3">
    <source>
        <dbReference type="ARBA" id="ARBA00022837"/>
    </source>
</evidence>
<feature type="domain" description="EF-hand" evidence="4">
    <location>
        <begin position="133"/>
        <end position="168"/>
    </location>
</feature>
<reference evidence="6" key="2">
    <citation type="submission" date="2010-04" db="EMBL/GenBank/DDBJ databases">
        <authorList>
            <person name="Buell R."/>
            <person name="Hamilton J."/>
            <person name="Hostetler J."/>
        </authorList>
    </citation>
    <scope>NUCLEOTIDE SEQUENCE [LARGE SCALE GENOMIC DNA]</scope>
    <source>
        <strain evidence="6">DAOM:BR144</strain>
    </source>
</reference>
<dbReference type="EMBL" id="GL376636">
    <property type="status" value="NOT_ANNOTATED_CDS"/>
    <property type="molecule type" value="Genomic_DNA"/>
</dbReference>
<accession>K3W6B6</accession>
<dbReference type="SUPFAM" id="SSF47473">
    <property type="entry name" value="EF-hand"/>
    <property type="match status" value="1"/>
</dbReference>
<evidence type="ECO:0000256" key="1">
    <source>
        <dbReference type="ARBA" id="ARBA00022723"/>
    </source>
</evidence>
<dbReference type="HOGENOM" id="CLU_1521779_0_0_1"/>
<evidence type="ECO:0000313" key="5">
    <source>
        <dbReference type="EnsemblProtists" id="PYU1_T000507"/>
    </source>
</evidence>
<dbReference type="eggNOG" id="ENOG502SSZ9">
    <property type="taxonomic scope" value="Eukaryota"/>
</dbReference>
<sequence>QAVFSEIARILPLELKEEVLVLFSEISRHGETQVGVNEFAAYLAQGGYRLTYGEVKSFLSRLDLNGDGFLAMDEFCAAFLDWSSIQAQAPEQWNALVTTIFDELDENKDGQLSLDDLARLAPFAEYRKAPTHSFRSDTQRCFRQADINANGWIDRDEFERMLHIQVQAYAHFAQRLS</sequence>
<reference evidence="5" key="3">
    <citation type="submission" date="2015-02" db="UniProtKB">
        <authorList>
            <consortium name="EnsemblProtists"/>
        </authorList>
    </citation>
    <scope>IDENTIFICATION</scope>
    <source>
        <strain evidence="5">DAOM BR144</strain>
    </source>
</reference>
<feature type="domain" description="EF-hand" evidence="4">
    <location>
        <begin position="50"/>
        <end position="85"/>
    </location>
</feature>
<protein>
    <recommendedName>
        <fullName evidence="4">EF-hand domain-containing protein</fullName>
    </recommendedName>
</protein>